<evidence type="ECO:0000313" key="1">
    <source>
        <dbReference type="EMBL" id="JAA80978.1"/>
    </source>
</evidence>
<dbReference type="AlphaFoldDB" id="S4NYY3"/>
<accession>S4NYY3</accession>
<reference evidence="1" key="2">
    <citation type="submission" date="2013-05" db="EMBL/GenBank/DDBJ databases">
        <authorList>
            <person name="Carter J.-M."/>
            <person name="Baker S.C."/>
            <person name="Pink R."/>
            <person name="Carter D.R.F."/>
            <person name="Collins A."/>
            <person name="Tomlin J."/>
            <person name="Gibbs M."/>
            <person name="Breuker C.J."/>
        </authorList>
    </citation>
    <scope>NUCLEOTIDE SEQUENCE</scope>
    <source>
        <tissue evidence="1">Ovary</tissue>
    </source>
</reference>
<sequence>MKWCSLIIQQCFVIKNWLILKKNYTIIEMQNISYQNEVALNSYQMQAAKSRYIFLILVLHESRCSCLPIFSTFE</sequence>
<organism evidence="1">
    <name type="scientific">Pararge aegeria</name>
    <name type="common">speckled wood butterfly</name>
    <dbReference type="NCBI Taxonomy" id="116150"/>
    <lineage>
        <taxon>Eukaryota</taxon>
        <taxon>Metazoa</taxon>
        <taxon>Ecdysozoa</taxon>
        <taxon>Arthropoda</taxon>
        <taxon>Hexapoda</taxon>
        <taxon>Insecta</taxon>
        <taxon>Pterygota</taxon>
        <taxon>Neoptera</taxon>
        <taxon>Endopterygota</taxon>
        <taxon>Lepidoptera</taxon>
        <taxon>Glossata</taxon>
        <taxon>Ditrysia</taxon>
        <taxon>Papilionoidea</taxon>
        <taxon>Nymphalidae</taxon>
        <taxon>Satyrinae</taxon>
        <taxon>Satyrini</taxon>
        <taxon>Parargina</taxon>
        <taxon>Pararge</taxon>
    </lineage>
</organism>
<reference evidence="1" key="1">
    <citation type="journal article" date="2013" name="BMC Genomics">
        <title>Unscrambling butterfly oogenesis.</title>
        <authorList>
            <person name="Carter J.M."/>
            <person name="Baker S.C."/>
            <person name="Pink R."/>
            <person name="Carter D.R."/>
            <person name="Collins A."/>
            <person name="Tomlin J."/>
            <person name="Gibbs M."/>
            <person name="Breuker C.J."/>
        </authorList>
    </citation>
    <scope>NUCLEOTIDE SEQUENCE</scope>
    <source>
        <tissue evidence="1">Ovary</tissue>
    </source>
</reference>
<dbReference type="EMBL" id="GAIX01011582">
    <property type="protein sequence ID" value="JAA80978.1"/>
    <property type="molecule type" value="Transcribed_RNA"/>
</dbReference>
<protein>
    <submittedName>
        <fullName evidence="1">Uncharacterized protein</fullName>
    </submittedName>
</protein>
<name>S4NYY3_9NEOP</name>
<proteinExistence type="predicted"/>